<proteinExistence type="predicted"/>
<keyword evidence="6 7" id="KW-0472">Membrane</keyword>
<evidence type="ECO:0000256" key="3">
    <source>
        <dbReference type="ARBA" id="ARBA00022692"/>
    </source>
</evidence>
<reference evidence="9" key="1">
    <citation type="submission" date="2020-10" db="EMBL/GenBank/DDBJ databases">
        <title>Diversity and distribution of actinomycetes associated with coral in the coast of Hainan.</title>
        <authorList>
            <person name="Li F."/>
        </authorList>
    </citation>
    <scope>NUCLEOTIDE SEQUENCE</scope>
    <source>
        <strain evidence="9">HNM0983</strain>
    </source>
</reference>
<evidence type="ECO:0000313" key="10">
    <source>
        <dbReference type="Proteomes" id="UP000598360"/>
    </source>
</evidence>
<organism evidence="9 10">
    <name type="scientific">Saccharopolyspora montiporae</name>
    <dbReference type="NCBI Taxonomy" id="2781240"/>
    <lineage>
        <taxon>Bacteria</taxon>
        <taxon>Bacillati</taxon>
        <taxon>Actinomycetota</taxon>
        <taxon>Actinomycetes</taxon>
        <taxon>Pseudonocardiales</taxon>
        <taxon>Pseudonocardiaceae</taxon>
        <taxon>Saccharopolyspora</taxon>
    </lineage>
</organism>
<keyword evidence="5 7" id="KW-1133">Transmembrane helix</keyword>
<evidence type="ECO:0000259" key="8">
    <source>
        <dbReference type="SMART" id="SM00014"/>
    </source>
</evidence>
<dbReference type="SUPFAM" id="SSF48317">
    <property type="entry name" value="Acid phosphatase/Vanadium-dependent haloperoxidase"/>
    <property type="match status" value="1"/>
</dbReference>
<dbReference type="Gene3D" id="1.20.144.10">
    <property type="entry name" value="Phosphatidic acid phosphatase type 2/haloperoxidase"/>
    <property type="match status" value="2"/>
</dbReference>
<evidence type="ECO:0000256" key="2">
    <source>
        <dbReference type="ARBA" id="ARBA00022475"/>
    </source>
</evidence>
<dbReference type="AlphaFoldDB" id="A0A929BAU6"/>
<dbReference type="PANTHER" id="PTHR14969">
    <property type="entry name" value="SPHINGOSINE-1-PHOSPHATE PHOSPHOHYDROLASE"/>
    <property type="match status" value="1"/>
</dbReference>
<keyword evidence="2" id="KW-1003">Cell membrane</keyword>
<feature type="domain" description="Phosphatidic acid phosphatase type 2/haloperoxidase" evidence="8">
    <location>
        <begin position="77"/>
        <end position="192"/>
    </location>
</feature>
<dbReference type="GO" id="GO:0016787">
    <property type="term" value="F:hydrolase activity"/>
    <property type="evidence" value="ECO:0007669"/>
    <property type="project" value="UniProtKB-KW"/>
</dbReference>
<feature type="transmembrane region" description="Helical" evidence="7">
    <location>
        <begin position="121"/>
        <end position="142"/>
    </location>
</feature>
<evidence type="ECO:0000313" key="9">
    <source>
        <dbReference type="EMBL" id="MBE9375375.1"/>
    </source>
</evidence>
<evidence type="ECO:0000256" key="4">
    <source>
        <dbReference type="ARBA" id="ARBA00022801"/>
    </source>
</evidence>
<dbReference type="SMART" id="SM00014">
    <property type="entry name" value="acidPPc"/>
    <property type="match status" value="1"/>
</dbReference>
<keyword evidence="4" id="KW-0378">Hydrolase</keyword>
<evidence type="ECO:0000256" key="5">
    <source>
        <dbReference type="ARBA" id="ARBA00022989"/>
    </source>
</evidence>
<comment type="subcellular location">
    <subcellularLocation>
        <location evidence="1">Cell membrane</location>
        <topology evidence="1">Multi-pass membrane protein</topology>
    </subcellularLocation>
</comment>
<dbReference type="GO" id="GO:0005886">
    <property type="term" value="C:plasma membrane"/>
    <property type="evidence" value="ECO:0007669"/>
    <property type="project" value="UniProtKB-SubCell"/>
</dbReference>
<dbReference type="InterPro" id="IPR036938">
    <property type="entry name" value="PAP2/HPO_sf"/>
</dbReference>
<dbReference type="CDD" id="cd03392">
    <property type="entry name" value="PAP2_like_2"/>
    <property type="match status" value="1"/>
</dbReference>
<evidence type="ECO:0000256" key="1">
    <source>
        <dbReference type="ARBA" id="ARBA00004651"/>
    </source>
</evidence>
<dbReference type="Pfam" id="PF01569">
    <property type="entry name" value="PAP2"/>
    <property type="match status" value="1"/>
</dbReference>
<feature type="transmembrane region" description="Helical" evidence="7">
    <location>
        <begin position="177"/>
        <end position="198"/>
    </location>
</feature>
<dbReference type="PANTHER" id="PTHR14969:SF62">
    <property type="entry name" value="DECAPRENYLPHOSPHORYL-5-PHOSPHORIBOSE PHOSPHATASE RV3807C-RELATED"/>
    <property type="match status" value="1"/>
</dbReference>
<name>A0A929BAU6_9PSEU</name>
<accession>A0A929BAU6</accession>
<gene>
    <name evidence="9" type="ORF">IQ251_13060</name>
</gene>
<dbReference type="Proteomes" id="UP000598360">
    <property type="component" value="Unassembled WGS sequence"/>
</dbReference>
<keyword evidence="3 7" id="KW-0812">Transmembrane</keyword>
<evidence type="ECO:0000256" key="6">
    <source>
        <dbReference type="ARBA" id="ARBA00023136"/>
    </source>
</evidence>
<feature type="transmembrane region" description="Helical" evidence="7">
    <location>
        <begin position="79"/>
        <end position="101"/>
    </location>
</feature>
<dbReference type="InterPro" id="IPR000326">
    <property type="entry name" value="PAP2/HPO"/>
</dbReference>
<keyword evidence="10" id="KW-1185">Reference proteome</keyword>
<feature type="transmembrane region" description="Helical" evidence="7">
    <location>
        <begin position="149"/>
        <end position="171"/>
    </location>
</feature>
<comment type="caution">
    <text evidence="9">The sequence shown here is derived from an EMBL/GenBank/DDBJ whole genome shotgun (WGS) entry which is preliminary data.</text>
</comment>
<dbReference type="EMBL" id="JADEYC010000020">
    <property type="protein sequence ID" value="MBE9375375.1"/>
    <property type="molecule type" value="Genomic_DNA"/>
</dbReference>
<feature type="transmembrane region" description="Helical" evidence="7">
    <location>
        <begin position="44"/>
        <end position="70"/>
    </location>
</feature>
<evidence type="ECO:0000256" key="7">
    <source>
        <dbReference type="SAM" id="Phobius"/>
    </source>
</evidence>
<sequence>MISALCAVGFAALAGQVSRPGRVVRLDHGVLNAVALRRSEPLVDVWAVLTWVGDGLVVVPLAVLVGALLARAARSWSPFLLLVLASAGIGLAVELLKRIIARPRPPVLEHVSVEDGFGFPSGHTAHAVAVYLMIALLASAILRSGWARAAIAVAAVALVGTSMLSRVVLGVHSPSDVWAGLLLGVGWTVLLLSLWKLVESGRRARREQPGPAG</sequence>
<protein>
    <submittedName>
        <fullName evidence="9">Phosphatase PAP2 family protein</fullName>
    </submittedName>
</protein>